<dbReference type="Pfam" id="PF10502">
    <property type="entry name" value="Peptidase_S26"/>
    <property type="match status" value="1"/>
</dbReference>
<comment type="similarity">
    <text evidence="2 7">Belongs to the peptidase S26 family.</text>
</comment>
<sequence>MERARVDHQTKHDLKAAETGTWASIKETLKVGGQALLIALVVRTLLFQPFNIPSGSLVPTLLIGDYLFVSKYSYGYSKYSLPLSEYLPFTADGRIWAANPKRGDIAVFKLPKDNATDYIKRVIGLPGDKIQMKAGLLYINDVPVKREKIAPYETTGPYGEQVKVDQYLETLPGGVTHRVIERDGDNGYWDNTEPYVVPEGRFFMMGDNRDNSTDSRDLSSVGYVPFENFVGRAEMIFFSIDEGTPAWQIWNWPAKVRWGRLFTTIH</sequence>
<comment type="catalytic activity">
    <reaction evidence="1 7">
        <text>Cleavage of hydrophobic, N-terminal signal or leader sequences from secreted and periplasmic proteins.</text>
        <dbReference type="EC" id="3.4.21.89"/>
    </reaction>
</comment>
<reference evidence="10" key="1">
    <citation type="submission" date="2016-10" db="EMBL/GenBank/DDBJ databases">
        <authorList>
            <person name="Varghese N."/>
            <person name="Submissions S."/>
        </authorList>
    </citation>
    <scope>NUCLEOTIDE SEQUENCE [LARGE SCALE GENOMIC DNA]</scope>
    <source>
        <strain evidence="10">Gh-105</strain>
    </source>
</reference>
<feature type="active site" evidence="6">
    <location>
        <position position="120"/>
    </location>
</feature>
<dbReference type="STRING" id="582675.SAMN05192565_10534"/>
<evidence type="ECO:0000256" key="2">
    <source>
        <dbReference type="ARBA" id="ARBA00009370"/>
    </source>
</evidence>
<dbReference type="PROSITE" id="PS00760">
    <property type="entry name" value="SPASE_I_2"/>
    <property type="match status" value="1"/>
</dbReference>
<dbReference type="GO" id="GO:0006465">
    <property type="term" value="P:signal peptide processing"/>
    <property type="evidence" value="ECO:0007669"/>
    <property type="project" value="InterPro"/>
</dbReference>
<dbReference type="PANTHER" id="PTHR43390">
    <property type="entry name" value="SIGNAL PEPTIDASE I"/>
    <property type="match status" value="1"/>
</dbReference>
<proteinExistence type="inferred from homology"/>
<keyword evidence="7" id="KW-0645">Protease</keyword>
<dbReference type="InterPro" id="IPR036286">
    <property type="entry name" value="LexA/Signal_pep-like_sf"/>
</dbReference>
<dbReference type="PANTHER" id="PTHR43390:SF1">
    <property type="entry name" value="CHLOROPLAST PROCESSING PEPTIDASE"/>
    <property type="match status" value="1"/>
</dbReference>
<evidence type="ECO:0000256" key="3">
    <source>
        <dbReference type="ARBA" id="ARBA00013208"/>
    </source>
</evidence>
<dbReference type="RefSeq" id="WP_091969808.1">
    <property type="nucleotide sequence ID" value="NZ_FOPM01000005.1"/>
</dbReference>
<evidence type="ECO:0000313" key="9">
    <source>
        <dbReference type="EMBL" id="SFG53366.1"/>
    </source>
</evidence>
<dbReference type="CDD" id="cd06530">
    <property type="entry name" value="S26_SPase_I"/>
    <property type="match status" value="1"/>
</dbReference>
<keyword evidence="5 7" id="KW-0378">Hydrolase</keyword>
<evidence type="ECO:0000256" key="4">
    <source>
        <dbReference type="ARBA" id="ARBA00019232"/>
    </source>
</evidence>
<dbReference type="AlphaFoldDB" id="A0A1I2STA6"/>
<dbReference type="GO" id="GO:0009003">
    <property type="term" value="F:signal peptidase activity"/>
    <property type="evidence" value="ECO:0007669"/>
    <property type="project" value="UniProtKB-EC"/>
</dbReference>
<evidence type="ECO:0000256" key="5">
    <source>
        <dbReference type="ARBA" id="ARBA00022801"/>
    </source>
</evidence>
<dbReference type="Gene3D" id="2.10.109.10">
    <property type="entry name" value="Umud Fragment, subunit A"/>
    <property type="match status" value="1"/>
</dbReference>
<evidence type="ECO:0000313" key="10">
    <source>
        <dbReference type="Proteomes" id="UP000199229"/>
    </source>
</evidence>
<organism evidence="9 10">
    <name type="scientific">Methylobacterium gossipiicola</name>
    <dbReference type="NCBI Taxonomy" id="582675"/>
    <lineage>
        <taxon>Bacteria</taxon>
        <taxon>Pseudomonadati</taxon>
        <taxon>Pseudomonadota</taxon>
        <taxon>Alphaproteobacteria</taxon>
        <taxon>Hyphomicrobiales</taxon>
        <taxon>Methylobacteriaceae</taxon>
        <taxon>Methylobacterium</taxon>
    </lineage>
</organism>
<dbReference type="PROSITE" id="PS00761">
    <property type="entry name" value="SPASE_I_3"/>
    <property type="match status" value="1"/>
</dbReference>
<protein>
    <recommendedName>
        <fullName evidence="4 7">Signal peptidase I</fullName>
        <ecNumber evidence="3 7">3.4.21.89</ecNumber>
    </recommendedName>
</protein>
<dbReference type="GO" id="GO:0016020">
    <property type="term" value="C:membrane"/>
    <property type="evidence" value="ECO:0007669"/>
    <property type="project" value="UniProtKB-SubCell"/>
</dbReference>
<evidence type="ECO:0000256" key="1">
    <source>
        <dbReference type="ARBA" id="ARBA00000677"/>
    </source>
</evidence>
<dbReference type="InterPro" id="IPR019758">
    <property type="entry name" value="Pept_S26A_signal_pept_1_CS"/>
</dbReference>
<dbReference type="EC" id="3.4.21.89" evidence="3 7"/>
<evidence type="ECO:0000259" key="8">
    <source>
        <dbReference type="Pfam" id="PF10502"/>
    </source>
</evidence>
<evidence type="ECO:0000256" key="6">
    <source>
        <dbReference type="PIRSR" id="PIRSR600223-1"/>
    </source>
</evidence>
<name>A0A1I2STA6_9HYPH</name>
<dbReference type="InterPro" id="IPR000223">
    <property type="entry name" value="Pept_S26A_signal_pept_1"/>
</dbReference>
<keyword evidence="10" id="KW-1185">Reference proteome</keyword>
<dbReference type="SUPFAM" id="SSF51306">
    <property type="entry name" value="LexA/Signal peptidase"/>
    <property type="match status" value="1"/>
</dbReference>
<dbReference type="NCBIfam" id="TIGR02227">
    <property type="entry name" value="sigpep_I_bact"/>
    <property type="match status" value="1"/>
</dbReference>
<feature type="domain" description="Peptidase S26" evidence="8">
    <location>
        <begin position="26"/>
        <end position="238"/>
    </location>
</feature>
<dbReference type="InterPro" id="IPR019757">
    <property type="entry name" value="Pept_S26A_signal_pept_1_Lys-AS"/>
</dbReference>
<dbReference type="GO" id="GO:0004252">
    <property type="term" value="F:serine-type endopeptidase activity"/>
    <property type="evidence" value="ECO:0007669"/>
    <property type="project" value="InterPro"/>
</dbReference>
<feature type="active site" evidence="6">
    <location>
        <position position="56"/>
    </location>
</feature>
<dbReference type="OrthoDB" id="9815782at2"/>
<accession>A0A1I2STA6</accession>
<dbReference type="Proteomes" id="UP000199229">
    <property type="component" value="Unassembled WGS sequence"/>
</dbReference>
<dbReference type="InterPro" id="IPR019533">
    <property type="entry name" value="Peptidase_S26"/>
</dbReference>
<gene>
    <name evidence="9" type="ORF">SAMN05192565_10534</name>
</gene>
<dbReference type="EMBL" id="FOPM01000005">
    <property type="protein sequence ID" value="SFG53366.1"/>
    <property type="molecule type" value="Genomic_DNA"/>
</dbReference>
<dbReference type="PRINTS" id="PR00727">
    <property type="entry name" value="LEADERPTASE"/>
</dbReference>
<comment type="subcellular location">
    <subcellularLocation>
        <location evidence="7">Membrane</location>
        <topology evidence="7">Single-pass type II membrane protein</topology>
    </subcellularLocation>
</comment>
<evidence type="ECO:0000256" key="7">
    <source>
        <dbReference type="RuleBase" id="RU362042"/>
    </source>
</evidence>